<comment type="caution">
    <text evidence="2">The sequence shown here is derived from an EMBL/GenBank/DDBJ whole genome shotgun (WGS) entry which is preliminary data.</text>
</comment>
<evidence type="ECO:0000256" key="1">
    <source>
        <dbReference type="SAM" id="MobiDB-lite"/>
    </source>
</evidence>
<dbReference type="EMBL" id="VNIQ01000002">
    <property type="protein sequence ID" value="TYQ06163.1"/>
    <property type="molecule type" value="Genomic_DNA"/>
</dbReference>
<feature type="region of interest" description="Disordered" evidence="1">
    <location>
        <begin position="24"/>
        <end position="50"/>
    </location>
</feature>
<organism evidence="2">
    <name type="scientific">Nocardia globerula</name>
    <dbReference type="NCBI Taxonomy" id="1818"/>
    <lineage>
        <taxon>Bacteria</taxon>
        <taxon>Bacillati</taxon>
        <taxon>Actinomycetota</taxon>
        <taxon>Actinomycetes</taxon>
        <taxon>Mycobacteriales</taxon>
        <taxon>Nocardiaceae</taxon>
        <taxon>Nocardia</taxon>
    </lineage>
</organism>
<reference evidence="2" key="1">
    <citation type="submission" date="2019-07" db="EMBL/GenBank/DDBJ databases">
        <title>Genomic Encyclopedia of Type Strains, Phase IV (KMG-IV): sequencing the most valuable type-strain genomes for metagenomic binning, comparative biology and taxonomic classification.</title>
        <authorList>
            <person name="Goeker M."/>
        </authorList>
    </citation>
    <scope>NUCLEOTIDE SEQUENCE</scope>
    <source>
        <strain evidence="2">DSM 44596</strain>
    </source>
</reference>
<sequence length="219" mass="23954">MQWRSHPALPHICRLSIFDPVDGPSTESELQGKVSPPRTVPRSVSNPHSKRCKCGRLSGKAANNPRRRIGHLSTPASRSSTCSIVHQHIWRQMSTKDTTCTAVTSRRGRLARTCPRLIWLWSVKLSGASQHPRRNSPHFKALSVYTLSPRRSTGATRPAPALLEPHPDGPHAPSILDRCFSPEKPSKLFSPPATAAANFAGHSCSNVIKSTRSGANQLT</sequence>
<gene>
    <name evidence="2" type="ORF">FNL38_102295</name>
</gene>
<accession>A0A652YSV8</accession>
<dbReference type="AlphaFoldDB" id="A0A652YSV8"/>
<evidence type="ECO:0000313" key="2">
    <source>
        <dbReference type="EMBL" id="TYQ06163.1"/>
    </source>
</evidence>
<protein>
    <submittedName>
        <fullName evidence="2">Uncharacterized protein</fullName>
    </submittedName>
</protein>
<name>A0A652YSV8_NOCGL</name>
<proteinExistence type="predicted"/>